<protein>
    <recommendedName>
        <fullName evidence="5">Cell wall binding repeat-containing protein</fullName>
    </recommendedName>
</protein>
<feature type="chain" id="PRO_5045406333" description="Cell wall binding repeat-containing protein" evidence="2">
    <location>
        <begin position="25"/>
        <end position="418"/>
    </location>
</feature>
<comment type="caution">
    <text evidence="3">The sequence shown here is derived from an EMBL/GenBank/DDBJ whole genome shotgun (WGS) entry which is preliminary data.</text>
</comment>
<keyword evidence="2" id="KW-0732">Signal</keyword>
<evidence type="ECO:0000313" key="4">
    <source>
        <dbReference type="Proteomes" id="UP001652409"/>
    </source>
</evidence>
<dbReference type="EMBL" id="JAOQJL010000040">
    <property type="protein sequence ID" value="MCU6766801.1"/>
    <property type="molecule type" value="Genomic_DNA"/>
</dbReference>
<sequence length="418" mass="47459">MLKRKKIFAICAATFILAPVAVYASDAPTDEGQYIWQDENGDFWYRNGTEDEYIGEGNYGQDPDSGEWMEANNAGWTEEEGYFEPHYHYDGKGGVWFEQGDDDYYIGSTDQYYIDDNGQLCEISGKASGDHGADTASETSAGDSEDQEAEKTGELYMLADFKLQDTIMESMPDGKLGYSEIRSVNENKSMAVLLKVKNEPENTVSTPEDFMAEYYPGNGSIAYEEAMTIASYPAMRYQYKGSINDEDREIDALVCLTDDYSFGLFILTEPKDYDDNIKKANVELIKTADLIYAERIDMASTDFFQVLTPERWKYLCHYETEETENDGYKLIYYCEAVPVLTLEVRAYDGTDQPLDSVWQGYLGRIQALDGKQYDLTATISQYSEDASDDWKEMYNTYEEVINGIRAIDGCVLREGSHL</sequence>
<evidence type="ECO:0000313" key="3">
    <source>
        <dbReference type="EMBL" id="MCU6766801.1"/>
    </source>
</evidence>
<reference evidence="3 4" key="1">
    <citation type="journal article" date="2021" name="ISME Commun">
        <title>Automated analysis of genomic sequences facilitates high-throughput and comprehensive description of bacteria.</title>
        <authorList>
            <person name="Hitch T.C.A."/>
        </authorList>
    </citation>
    <scope>NUCLEOTIDE SEQUENCE [LARGE SCALE GENOMIC DNA]</scope>
    <source>
        <strain evidence="3 4">Sanger_23</strain>
    </source>
</reference>
<feature type="signal peptide" evidence="2">
    <location>
        <begin position="1"/>
        <end position="24"/>
    </location>
</feature>
<organism evidence="3 4">
    <name type="scientific">Blautia ammoniilytica</name>
    <dbReference type="NCBI Taxonomy" id="2981782"/>
    <lineage>
        <taxon>Bacteria</taxon>
        <taxon>Bacillati</taxon>
        <taxon>Bacillota</taxon>
        <taxon>Clostridia</taxon>
        <taxon>Lachnospirales</taxon>
        <taxon>Lachnospiraceae</taxon>
        <taxon>Blautia</taxon>
    </lineage>
</organism>
<evidence type="ECO:0008006" key="5">
    <source>
        <dbReference type="Google" id="ProtNLM"/>
    </source>
</evidence>
<proteinExistence type="predicted"/>
<accession>A0ABT2TYQ3</accession>
<keyword evidence="4" id="KW-1185">Reference proteome</keyword>
<evidence type="ECO:0000256" key="2">
    <source>
        <dbReference type="SAM" id="SignalP"/>
    </source>
</evidence>
<dbReference type="Proteomes" id="UP001652409">
    <property type="component" value="Unassembled WGS sequence"/>
</dbReference>
<gene>
    <name evidence="3" type="ORF">OCV61_15565</name>
</gene>
<dbReference type="RefSeq" id="WP_158422588.1">
    <property type="nucleotide sequence ID" value="NZ_JAOQJL010000040.1"/>
</dbReference>
<evidence type="ECO:0000256" key="1">
    <source>
        <dbReference type="SAM" id="MobiDB-lite"/>
    </source>
</evidence>
<name>A0ABT2TYQ3_9FIRM</name>
<feature type="region of interest" description="Disordered" evidence="1">
    <location>
        <begin position="125"/>
        <end position="150"/>
    </location>
</feature>